<name>A0ABR2M5C0_9ASPA</name>
<accession>A0ABR2M5C0</accession>
<dbReference type="Proteomes" id="UP001412067">
    <property type="component" value="Unassembled WGS sequence"/>
</dbReference>
<proteinExistence type="predicted"/>
<sequence length="162" mass="17522">MDAQQVLQMIVEAKMDTGGGTVENDDCRLIITAAFDGRDVELALSVFYAMLSGRAQAFSGMNGVTNLWVWARPDVQTYALLVRRLASCLRVADAVRIIGLVSGSGVTFGDEDDTDNISSSFLLLEFICLSINLISLVEDSSKLDSKMVKIAKNPSPMEIPIG</sequence>
<keyword evidence="2" id="KW-1185">Reference proteome</keyword>
<gene>
    <name evidence="1" type="ORF">KSP40_PGU009032</name>
</gene>
<dbReference type="EMBL" id="JBBWWR010000012">
    <property type="protein sequence ID" value="KAK8958884.1"/>
    <property type="molecule type" value="Genomic_DNA"/>
</dbReference>
<evidence type="ECO:0000313" key="2">
    <source>
        <dbReference type="Proteomes" id="UP001412067"/>
    </source>
</evidence>
<dbReference type="PANTHER" id="PTHR37381:SF1">
    <property type="entry name" value="PENTATRICOPEPTIDE REPEAT (PPR) SUPERFAMILY PROTEIN"/>
    <property type="match status" value="1"/>
</dbReference>
<dbReference type="PANTHER" id="PTHR37381">
    <property type="entry name" value="PENTATRICOPEPTIDE REPEAT (PPR) SUPERFAMILY PROTEIN"/>
    <property type="match status" value="1"/>
</dbReference>
<organism evidence="1 2">
    <name type="scientific">Platanthera guangdongensis</name>
    <dbReference type="NCBI Taxonomy" id="2320717"/>
    <lineage>
        <taxon>Eukaryota</taxon>
        <taxon>Viridiplantae</taxon>
        <taxon>Streptophyta</taxon>
        <taxon>Embryophyta</taxon>
        <taxon>Tracheophyta</taxon>
        <taxon>Spermatophyta</taxon>
        <taxon>Magnoliopsida</taxon>
        <taxon>Liliopsida</taxon>
        <taxon>Asparagales</taxon>
        <taxon>Orchidaceae</taxon>
        <taxon>Orchidoideae</taxon>
        <taxon>Orchideae</taxon>
        <taxon>Orchidinae</taxon>
        <taxon>Platanthera</taxon>
    </lineage>
</organism>
<protein>
    <submittedName>
        <fullName evidence="1">Uncharacterized protein</fullName>
    </submittedName>
</protein>
<reference evidence="1 2" key="1">
    <citation type="journal article" date="2022" name="Nat. Plants">
        <title>Genomes of leafy and leafless Platanthera orchids illuminate the evolution of mycoheterotrophy.</title>
        <authorList>
            <person name="Li M.H."/>
            <person name="Liu K.W."/>
            <person name="Li Z."/>
            <person name="Lu H.C."/>
            <person name="Ye Q.L."/>
            <person name="Zhang D."/>
            <person name="Wang J.Y."/>
            <person name="Li Y.F."/>
            <person name="Zhong Z.M."/>
            <person name="Liu X."/>
            <person name="Yu X."/>
            <person name="Liu D.K."/>
            <person name="Tu X.D."/>
            <person name="Liu B."/>
            <person name="Hao Y."/>
            <person name="Liao X.Y."/>
            <person name="Jiang Y.T."/>
            <person name="Sun W.H."/>
            <person name="Chen J."/>
            <person name="Chen Y.Q."/>
            <person name="Ai Y."/>
            <person name="Zhai J.W."/>
            <person name="Wu S.S."/>
            <person name="Zhou Z."/>
            <person name="Hsiao Y.Y."/>
            <person name="Wu W.L."/>
            <person name="Chen Y.Y."/>
            <person name="Lin Y.F."/>
            <person name="Hsu J.L."/>
            <person name="Li C.Y."/>
            <person name="Wang Z.W."/>
            <person name="Zhao X."/>
            <person name="Zhong W.Y."/>
            <person name="Ma X.K."/>
            <person name="Ma L."/>
            <person name="Huang J."/>
            <person name="Chen G.Z."/>
            <person name="Huang M.Z."/>
            <person name="Huang L."/>
            <person name="Peng D.H."/>
            <person name="Luo Y.B."/>
            <person name="Zou S.Q."/>
            <person name="Chen S.P."/>
            <person name="Lan S."/>
            <person name="Tsai W.C."/>
            <person name="Van de Peer Y."/>
            <person name="Liu Z.J."/>
        </authorList>
    </citation>
    <scope>NUCLEOTIDE SEQUENCE [LARGE SCALE GENOMIC DNA]</scope>
    <source>
        <strain evidence="1">Lor288</strain>
    </source>
</reference>
<comment type="caution">
    <text evidence="1">The sequence shown here is derived from an EMBL/GenBank/DDBJ whole genome shotgun (WGS) entry which is preliminary data.</text>
</comment>
<evidence type="ECO:0000313" key="1">
    <source>
        <dbReference type="EMBL" id="KAK8958884.1"/>
    </source>
</evidence>